<name>A0A2T4BV16_TRILO</name>
<gene>
    <name evidence="2" type="ORF">M440DRAFT_1074031</name>
</gene>
<protein>
    <submittedName>
        <fullName evidence="2">Uncharacterized protein</fullName>
    </submittedName>
</protein>
<feature type="region of interest" description="Disordered" evidence="1">
    <location>
        <begin position="258"/>
        <end position="283"/>
    </location>
</feature>
<evidence type="ECO:0000313" key="2">
    <source>
        <dbReference type="EMBL" id="PTB73142.1"/>
    </source>
</evidence>
<organism evidence="2 3">
    <name type="scientific">Trichoderma longibrachiatum ATCC 18648</name>
    <dbReference type="NCBI Taxonomy" id="983965"/>
    <lineage>
        <taxon>Eukaryota</taxon>
        <taxon>Fungi</taxon>
        <taxon>Dikarya</taxon>
        <taxon>Ascomycota</taxon>
        <taxon>Pezizomycotina</taxon>
        <taxon>Sordariomycetes</taxon>
        <taxon>Hypocreomycetidae</taxon>
        <taxon>Hypocreales</taxon>
        <taxon>Hypocreaceae</taxon>
        <taxon>Trichoderma</taxon>
    </lineage>
</organism>
<reference evidence="2 3" key="1">
    <citation type="submission" date="2016-07" db="EMBL/GenBank/DDBJ databases">
        <title>Multiple horizontal gene transfer events from other fungi enriched the ability of initially mycotrophic Trichoderma (Ascomycota) to feed on dead plant biomass.</title>
        <authorList>
            <consortium name="DOE Joint Genome Institute"/>
            <person name="Aerts A."/>
            <person name="Atanasova L."/>
            <person name="Chenthamara K."/>
            <person name="Zhang J."/>
            <person name="Grujic M."/>
            <person name="Henrissat B."/>
            <person name="Kuo A."/>
            <person name="Salamov A."/>
            <person name="Lipzen A."/>
            <person name="Labutti K."/>
            <person name="Barry K."/>
            <person name="Miao Y."/>
            <person name="Rahimi M.J."/>
            <person name="Shen Q."/>
            <person name="Grigoriev I.V."/>
            <person name="Kubicek C.P."/>
            <person name="Druzhinina I.S."/>
        </authorList>
    </citation>
    <scope>NUCLEOTIDE SEQUENCE [LARGE SCALE GENOMIC DNA]</scope>
    <source>
        <strain evidence="2 3">ATCC 18648</strain>
    </source>
</reference>
<evidence type="ECO:0000256" key="1">
    <source>
        <dbReference type="SAM" id="MobiDB-lite"/>
    </source>
</evidence>
<dbReference type="Proteomes" id="UP000240760">
    <property type="component" value="Unassembled WGS sequence"/>
</dbReference>
<dbReference type="EMBL" id="KZ679139">
    <property type="protein sequence ID" value="PTB73142.1"/>
    <property type="molecule type" value="Genomic_DNA"/>
</dbReference>
<evidence type="ECO:0000313" key="3">
    <source>
        <dbReference type="Proteomes" id="UP000240760"/>
    </source>
</evidence>
<sequence>MIRHRNSADSRCISQTPHSQSVAYTCIFVTRVSVCTRYGRPFWRSAGDMLSRERSIRDCQKVDIALYVLNTSVEPPSLEEQYRLIRTVTNQEQRNSLPSARGCPSLSTAVAQSAEIEIARQPEVSLMYEQDPVSKDPVINSENLVNDRPSDQPPCRPLSRVRALAWPSEVRFLILDGQMRGLVSSYRITPVLKFINLGGLARPRRSCCKSARLEQDNQDHVSKLWMRQTHTGLPGPIPTMQQYVLCFCRRDKQRKAADGSTISLQNEARPYPRQVKRNTQPSI</sequence>
<dbReference type="AlphaFoldDB" id="A0A2T4BV16"/>
<proteinExistence type="predicted"/>
<accession>A0A2T4BV16</accession>
<keyword evidence="3" id="KW-1185">Reference proteome</keyword>